<name>A0A0J1HKF9_BACAN</name>
<dbReference type="Pfam" id="PF12648">
    <property type="entry name" value="TcpE"/>
    <property type="match status" value="1"/>
</dbReference>
<dbReference type="RefSeq" id="WP_000192357.1">
    <property type="nucleotide sequence ID" value="NZ_LDPG01000035.1"/>
</dbReference>
<keyword evidence="1" id="KW-1133">Transmembrane helix</keyword>
<organism evidence="2 3">
    <name type="scientific">Bacillus anthracis</name>
    <name type="common">anthrax bacterium</name>
    <dbReference type="NCBI Taxonomy" id="1392"/>
    <lineage>
        <taxon>Bacteria</taxon>
        <taxon>Bacillati</taxon>
        <taxon>Bacillota</taxon>
        <taxon>Bacilli</taxon>
        <taxon>Bacillales</taxon>
        <taxon>Bacillaceae</taxon>
        <taxon>Bacillus</taxon>
        <taxon>Bacillus cereus group</taxon>
    </lineage>
</organism>
<feature type="transmembrane region" description="Helical" evidence="1">
    <location>
        <begin position="63"/>
        <end position="81"/>
    </location>
</feature>
<protein>
    <submittedName>
        <fullName evidence="2">Conjugal transfer protein</fullName>
    </submittedName>
</protein>
<evidence type="ECO:0000313" key="3">
    <source>
        <dbReference type="Proteomes" id="UP000035904"/>
    </source>
</evidence>
<comment type="caution">
    <text evidence="2">The sequence shown here is derived from an EMBL/GenBank/DDBJ whole genome shotgun (WGS) entry which is preliminary data.</text>
</comment>
<dbReference type="AlphaFoldDB" id="A0A0J1HKF9"/>
<dbReference type="PATRIC" id="fig|1392.242.peg.4503"/>
<dbReference type="EMBL" id="LDPG01000035">
    <property type="protein sequence ID" value="KLV14231.1"/>
    <property type="molecule type" value="Genomic_DNA"/>
</dbReference>
<keyword evidence="1" id="KW-0812">Transmembrane</keyword>
<accession>A0A0J1HKF9</accession>
<gene>
    <name evidence="2" type="ORF">ABW01_28345</name>
</gene>
<proteinExistence type="predicted"/>
<evidence type="ECO:0000256" key="1">
    <source>
        <dbReference type="SAM" id="Phobius"/>
    </source>
</evidence>
<feature type="transmembrane region" description="Helical" evidence="1">
    <location>
        <begin position="40"/>
        <end position="57"/>
    </location>
</feature>
<sequence>MTQKPTRKEVRTYNSIWDIPKSLYGIRDITLPFPVPYRQLGIFVGTLLVIIFLDQFLPLGENVFFKYLILPGGIAYFFGNVELDGKSPHKFIYRFFAFTFERKKLSRYKDTTGNIGSYQYKTVVRFKDDSIKKK</sequence>
<dbReference type="Proteomes" id="UP000035904">
    <property type="component" value="Unassembled WGS sequence"/>
</dbReference>
<keyword evidence="1" id="KW-0472">Membrane</keyword>
<reference evidence="2 3" key="1">
    <citation type="submission" date="2015-05" db="EMBL/GenBank/DDBJ databases">
        <title>Whole genome sequence and identification of bacterial endophytes from Costus igneus.</title>
        <authorList>
            <person name="Lee Y.P."/>
            <person name="Gan H.M."/>
            <person name="Eng W."/>
            <person name="Wheatley M.S."/>
            <person name="Caraballo A."/>
            <person name="Polter S."/>
            <person name="Savka M.A."/>
            <person name="Hudson A.O."/>
        </authorList>
    </citation>
    <scope>NUCLEOTIDE SEQUENCE [LARGE SCALE GENOMIC DNA]</scope>
    <source>
        <strain evidence="2 3">RIT375</strain>
    </source>
</reference>
<dbReference type="InterPro" id="IPR025608">
    <property type="entry name" value="TcpE"/>
</dbReference>
<evidence type="ECO:0000313" key="2">
    <source>
        <dbReference type="EMBL" id="KLV14231.1"/>
    </source>
</evidence>